<organism evidence="2 3">
    <name type="scientific">Mycoplana azooxidifex</name>
    <dbReference type="NCBI Taxonomy" id="1636188"/>
    <lineage>
        <taxon>Bacteria</taxon>
        <taxon>Pseudomonadati</taxon>
        <taxon>Pseudomonadota</taxon>
        <taxon>Alphaproteobacteria</taxon>
        <taxon>Hyphomicrobiales</taxon>
        <taxon>Rhizobiaceae</taxon>
        <taxon>Mycoplana</taxon>
    </lineage>
</organism>
<dbReference type="Proteomes" id="UP000574761">
    <property type="component" value="Unassembled WGS sequence"/>
</dbReference>
<evidence type="ECO:0000313" key="2">
    <source>
        <dbReference type="EMBL" id="MBB3977349.1"/>
    </source>
</evidence>
<gene>
    <name evidence="2" type="ORF">GGQ64_002555</name>
</gene>
<sequence>MTQVPQTDGTHVFPDDHDQRGSFSPDELSLIHEMMNAAVAECGVSAPGDTAHALGRAVIRLFRNGVRDPAIAAQMLTKAFKRA</sequence>
<feature type="region of interest" description="Disordered" evidence="1">
    <location>
        <begin position="1"/>
        <end position="24"/>
    </location>
</feature>
<dbReference type="EMBL" id="JACIEE010000005">
    <property type="protein sequence ID" value="MBB3977349.1"/>
    <property type="molecule type" value="Genomic_DNA"/>
</dbReference>
<dbReference type="AlphaFoldDB" id="A0A7W6D7G8"/>
<accession>A0A7W6D7G8</accession>
<name>A0A7W6D7G8_9HYPH</name>
<reference evidence="2 3" key="1">
    <citation type="submission" date="2020-08" db="EMBL/GenBank/DDBJ databases">
        <title>Genomic Encyclopedia of Type Strains, Phase IV (KMG-IV): sequencing the most valuable type-strain genomes for metagenomic binning, comparative biology and taxonomic classification.</title>
        <authorList>
            <person name="Goeker M."/>
        </authorList>
    </citation>
    <scope>NUCLEOTIDE SEQUENCE [LARGE SCALE GENOMIC DNA]</scope>
    <source>
        <strain evidence="2 3">DSM 100211</strain>
    </source>
</reference>
<evidence type="ECO:0000313" key="3">
    <source>
        <dbReference type="Proteomes" id="UP000574761"/>
    </source>
</evidence>
<keyword evidence="3" id="KW-1185">Reference proteome</keyword>
<proteinExistence type="predicted"/>
<dbReference type="RefSeq" id="WP_183804681.1">
    <property type="nucleotide sequence ID" value="NZ_JACIEE010000005.1"/>
</dbReference>
<comment type="caution">
    <text evidence="2">The sequence shown here is derived from an EMBL/GenBank/DDBJ whole genome shotgun (WGS) entry which is preliminary data.</text>
</comment>
<evidence type="ECO:0000256" key="1">
    <source>
        <dbReference type="SAM" id="MobiDB-lite"/>
    </source>
</evidence>
<protein>
    <submittedName>
        <fullName evidence="2">Uncharacterized protein</fullName>
    </submittedName>
</protein>